<dbReference type="InterPro" id="IPR009659">
    <property type="entry name" value="DUF1249"/>
</dbReference>
<evidence type="ECO:0000313" key="2">
    <source>
        <dbReference type="Proteomes" id="UP000318359"/>
    </source>
</evidence>
<dbReference type="AlphaFoldDB" id="A0A520M9N2"/>
<reference evidence="1 2" key="1">
    <citation type="submission" date="2019-02" db="EMBL/GenBank/DDBJ databases">
        <title>Prokaryotic population dynamics and viral predation in marine succession experiment using metagenomics: the confinement effect.</title>
        <authorList>
            <person name="Haro-Moreno J.M."/>
            <person name="Rodriguez-Valera F."/>
            <person name="Lopez-Perez M."/>
        </authorList>
    </citation>
    <scope>NUCLEOTIDE SEQUENCE [LARGE SCALE GENOMIC DNA]</scope>
    <source>
        <strain evidence="1">MED-G167</strain>
    </source>
</reference>
<protein>
    <submittedName>
        <fullName evidence="1">DUF1249 domain-containing protein</fullName>
    </submittedName>
</protein>
<gene>
    <name evidence="1" type="ORF">EVB00_01790</name>
</gene>
<dbReference type="PANTHER" id="PTHR38774:SF1">
    <property type="entry name" value="CYTOPLASMIC PROTEIN"/>
    <property type="match status" value="1"/>
</dbReference>
<accession>A0A520M9N2</accession>
<dbReference type="PANTHER" id="PTHR38774">
    <property type="entry name" value="CYTOPLASMIC PROTEIN-RELATED"/>
    <property type="match status" value="1"/>
</dbReference>
<comment type="caution">
    <text evidence="1">The sequence shown here is derived from an EMBL/GenBank/DDBJ whole genome shotgun (WGS) entry which is preliminary data.</text>
</comment>
<dbReference type="EMBL" id="SHBM01000020">
    <property type="protein sequence ID" value="RZO17945.1"/>
    <property type="molecule type" value="Genomic_DNA"/>
</dbReference>
<name>A0A520M9N2_9GAMM</name>
<evidence type="ECO:0000313" key="1">
    <source>
        <dbReference type="EMBL" id="RZO17945.1"/>
    </source>
</evidence>
<dbReference type="Proteomes" id="UP000318359">
    <property type="component" value="Unassembled WGS sequence"/>
</dbReference>
<organism evidence="1 2">
    <name type="scientific">SAR86 cluster bacterium</name>
    <dbReference type="NCBI Taxonomy" id="2030880"/>
    <lineage>
        <taxon>Bacteria</taxon>
        <taxon>Pseudomonadati</taxon>
        <taxon>Pseudomonadota</taxon>
        <taxon>Gammaproteobacteria</taxon>
        <taxon>SAR86 cluster</taxon>
    </lineage>
</organism>
<sequence>MRNRLPKTSHHISICEANFLRLSRILMRFEKDHYFFESAINNNNYQHVSFLVLDRTKHTICIEAKSNDLDIPLNSFTLRINVFLDAEMVEVSSYQSEKPLPFFYKKTVMQSKDEKEQQNRFLTEWLESIFNSGLVPKNIIKNIINE</sequence>
<proteinExistence type="predicted"/>
<dbReference type="Pfam" id="PF06853">
    <property type="entry name" value="DUF1249"/>
    <property type="match status" value="1"/>
</dbReference>